<protein>
    <submittedName>
        <fullName evidence="1">Uncharacterized protein</fullName>
    </submittedName>
</protein>
<organism evidence="1 2">
    <name type="scientific">Amycolatopsis acidicola</name>
    <dbReference type="NCBI Taxonomy" id="2596893"/>
    <lineage>
        <taxon>Bacteria</taxon>
        <taxon>Bacillati</taxon>
        <taxon>Actinomycetota</taxon>
        <taxon>Actinomycetes</taxon>
        <taxon>Pseudonocardiales</taxon>
        <taxon>Pseudonocardiaceae</taxon>
        <taxon>Amycolatopsis</taxon>
    </lineage>
</organism>
<dbReference type="AlphaFoldDB" id="A0A5N0VFQ9"/>
<dbReference type="EMBL" id="VMNW02000008">
    <property type="protein sequence ID" value="KAA9163960.1"/>
    <property type="molecule type" value="Genomic_DNA"/>
</dbReference>
<sequence>MTATTIEYGDDVVLEVRVSNRQYHVEANGDREDPWPYPADALTTGEENWFGVLCGTAQGPVNLRVQLLREKPADQLDERWEMVGERSISVDGKHLQIIEIAAPAPFHTLKTGAGEYRARISVAHRWEARQAGNVTKPLEEHFLQIWPADDLSDPVVLRGPDTYAINYQ</sequence>
<dbReference type="Proteomes" id="UP000319769">
    <property type="component" value="Unassembled WGS sequence"/>
</dbReference>
<evidence type="ECO:0000313" key="2">
    <source>
        <dbReference type="Proteomes" id="UP000319769"/>
    </source>
</evidence>
<gene>
    <name evidence="1" type="ORF">FPZ12_007970</name>
</gene>
<accession>A0A5N0VFQ9</accession>
<evidence type="ECO:0000313" key="1">
    <source>
        <dbReference type="EMBL" id="KAA9163960.1"/>
    </source>
</evidence>
<name>A0A5N0VFQ9_9PSEU</name>
<dbReference type="OrthoDB" id="4485313at2"/>
<keyword evidence="2" id="KW-1185">Reference proteome</keyword>
<reference evidence="1" key="1">
    <citation type="submission" date="2019-09" db="EMBL/GenBank/DDBJ databases">
        <authorList>
            <person name="Teo W.F.A."/>
            <person name="Duangmal K."/>
        </authorList>
    </citation>
    <scope>NUCLEOTIDE SEQUENCE [LARGE SCALE GENOMIC DNA]</scope>
    <source>
        <strain evidence="1">K81G1</strain>
    </source>
</reference>
<comment type="caution">
    <text evidence="1">The sequence shown here is derived from an EMBL/GenBank/DDBJ whole genome shotgun (WGS) entry which is preliminary data.</text>
</comment>
<dbReference type="RefSeq" id="WP_144757713.1">
    <property type="nucleotide sequence ID" value="NZ_VMNW02000008.1"/>
</dbReference>
<proteinExistence type="predicted"/>